<dbReference type="InterPro" id="IPR006578">
    <property type="entry name" value="MADF-dom"/>
</dbReference>
<dbReference type="InterPro" id="IPR004210">
    <property type="entry name" value="BESS_motif"/>
</dbReference>
<dbReference type="PANTHER" id="PTHR12243:SF48">
    <property type="entry name" value="MADF DOMAIN-CONTAINING PROTEIN"/>
    <property type="match status" value="1"/>
</dbReference>
<dbReference type="GO" id="GO:0005634">
    <property type="term" value="C:nucleus"/>
    <property type="evidence" value="ECO:0007669"/>
    <property type="project" value="UniProtKB-SubCell"/>
</dbReference>
<dbReference type="SMART" id="SM00595">
    <property type="entry name" value="MADF"/>
    <property type="match status" value="1"/>
</dbReference>
<protein>
    <recommendedName>
        <fullName evidence="7">Transcription factor Adf-1</fullName>
    </recommendedName>
</protein>
<feature type="compositionally biased region" description="Acidic residues" evidence="2">
    <location>
        <begin position="105"/>
        <end position="121"/>
    </location>
</feature>
<evidence type="ECO:0000313" key="5">
    <source>
        <dbReference type="EMBL" id="KAL0967503.1"/>
    </source>
</evidence>
<dbReference type="AlphaFoldDB" id="A0ABD0WCD8"/>
<evidence type="ECO:0000259" key="3">
    <source>
        <dbReference type="PROSITE" id="PS51029"/>
    </source>
</evidence>
<comment type="caution">
    <text evidence="5">The sequence shown here is derived from an EMBL/GenBank/DDBJ whole genome shotgun (WGS) entry which is preliminary data.</text>
</comment>
<feature type="domain" description="BESS" evidence="4">
    <location>
        <begin position="180"/>
        <end position="219"/>
    </location>
</feature>
<feature type="region of interest" description="Disordered" evidence="2">
    <location>
        <begin position="99"/>
        <end position="133"/>
    </location>
</feature>
<dbReference type="Pfam" id="PF02944">
    <property type="entry name" value="BESS"/>
    <property type="match status" value="1"/>
</dbReference>
<dbReference type="PROSITE" id="PS51029">
    <property type="entry name" value="MADF"/>
    <property type="match status" value="1"/>
</dbReference>
<dbReference type="Proteomes" id="UP001557470">
    <property type="component" value="Unassembled WGS sequence"/>
</dbReference>
<sequence>MELSDRLISAVSDYPELYNVTLNSYKDSERKARAWRAVSLQVEMPVYDCRKKWRNLRDSFIRFKRAEQERKASGDPDSHKKTWMHSRRMSFLTPFIQAKGWQPDPAEDSGEKEEELGEDAEGSERDRESAKEDANDKVAFIIHEIEGDQADDEDSPSPDTPPGSNGPIQKRRWQVEGLEDVEDEMFFFSLLPYLRKLPYRKKSAIKLKIHQLLYDAVFQQ</sequence>
<evidence type="ECO:0000256" key="1">
    <source>
        <dbReference type="PROSITE-ProRule" id="PRU00371"/>
    </source>
</evidence>
<evidence type="ECO:0000259" key="4">
    <source>
        <dbReference type="PROSITE" id="PS51031"/>
    </source>
</evidence>
<evidence type="ECO:0000313" key="6">
    <source>
        <dbReference type="Proteomes" id="UP001557470"/>
    </source>
</evidence>
<dbReference type="PROSITE" id="PS51031">
    <property type="entry name" value="BESS"/>
    <property type="match status" value="1"/>
</dbReference>
<gene>
    <name evidence="5" type="ORF">UPYG_G00253070</name>
</gene>
<comment type="subcellular location">
    <subcellularLocation>
        <location evidence="1">Nucleus</location>
    </subcellularLocation>
</comment>
<evidence type="ECO:0000256" key="2">
    <source>
        <dbReference type="SAM" id="MobiDB-lite"/>
    </source>
</evidence>
<dbReference type="Pfam" id="PF10545">
    <property type="entry name" value="MADF_DNA_bdg"/>
    <property type="match status" value="1"/>
</dbReference>
<accession>A0ABD0WCD8</accession>
<feature type="compositionally biased region" description="Acidic residues" evidence="2">
    <location>
        <begin position="147"/>
        <end position="156"/>
    </location>
</feature>
<evidence type="ECO:0008006" key="7">
    <source>
        <dbReference type="Google" id="ProtNLM"/>
    </source>
</evidence>
<organism evidence="5 6">
    <name type="scientific">Umbra pygmaea</name>
    <name type="common">Eastern mudminnow</name>
    <dbReference type="NCBI Taxonomy" id="75934"/>
    <lineage>
        <taxon>Eukaryota</taxon>
        <taxon>Metazoa</taxon>
        <taxon>Chordata</taxon>
        <taxon>Craniata</taxon>
        <taxon>Vertebrata</taxon>
        <taxon>Euteleostomi</taxon>
        <taxon>Actinopterygii</taxon>
        <taxon>Neopterygii</taxon>
        <taxon>Teleostei</taxon>
        <taxon>Protacanthopterygii</taxon>
        <taxon>Esociformes</taxon>
        <taxon>Umbridae</taxon>
        <taxon>Umbra</taxon>
    </lineage>
</organism>
<dbReference type="PANTHER" id="PTHR12243">
    <property type="entry name" value="MADF DOMAIN TRANSCRIPTION FACTOR"/>
    <property type="match status" value="1"/>
</dbReference>
<reference evidence="5 6" key="1">
    <citation type="submission" date="2024-06" db="EMBL/GenBank/DDBJ databases">
        <authorList>
            <person name="Pan Q."/>
            <person name="Wen M."/>
            <person name="Jouanno E."/>
            <person name="Zahm M."/>
            <person name="Klopp C."/>
            <person name="Cabau C."/>
            <person name="Louis A."/>
            <person name="Berthelot C."/>
            <person name="Parey E."/>
            <person name="Roest Crollius H."/>
            <person name="Montfort J."/>
            <person name="Robinson-Rechavi M."/>
            <person name="Bouchez O."/>
            <person name="Lampietro C."/>
            <person name="Lopez Roques C."/>
            <person name="Donnadieu C."/>
            <person name="Postlethwait J."/>
            <person name="Bobe J."/>
            <person name="Verreycken H."/>
            <person name="Guiguen Y."/>
        </authorList>
    </citation>
    <scope>NUCLEOTIDE SEQUENCE [LARGE SCALE GENOMIC DNA]</scope>
    <source>
        <strain evidence="5">Up_M1</strain>
        <tissue evidence="5">Testis</tissue>
    </source>
</reference>
<keyword evidence="6" id="KW-1185">Reference proteome</keyword>
<keyword evidence="1" id="KW-0539">Nucleus</keyword>
<feature type="compositionally biased region" description="Basic and acidic residues" evidence="2">
    <location>
        <begin position="122"/>
        <end position="133"/>
    </location>
</feature>
<name>A0ABD0WCD8_UMBPY</name>
<feature type="region of interest" description="Disordered" evidence="2">
    <location>
        <begin position="146"/>
        <end position="171"/>
    </location>
</feature>
<dbReference type="EMBL" id="JAGEUA010000008">
    <property type="protein sequence ID" value="KAL0967503.1"/>
    <property type="molecule type" value="Genomic_DNA"/>
</dbReference>
<feature type="domain" description="MADF" evidence="3">
    <location>
        <begin position="6"/>
        <end position="97"/>
    </location>
</feature>
<dbReference type="InterPro" id="IPR039353">
    <property type="entry name" value="TF_Adf1"/>
</dbReference>
<proteinExistence type="predicted"/>